<dbReference type="InterPro" id="IPR002300">
    <property type="entry name" value="aa-tRNA-synth_Ia"/>
</dbReference>
<dbReference type="PRINTS" id="PR00984">
    <property type="entry name" value="TRNASYNTHILE"/>
</dbReference>
<dbReference type="GO" id="GO:0006428">
    <property type="term" value="P:isoleucyl-tRNA aminoacylation"/>
    <property type="evidence" value="ECO:0007669"/>
    <property type="project" value="InterPro"/>
</dbReference>
<dbReference type="EMBL" id="DRTU01000176">
    <property type="protein sequence ID" value="HHI00624.1"/>
    <property type="molecule type" value="Genomic_DNA"/>
</dbReference>
<gene>
    <name evidence="8" type="ORF">ENL40_04000</name>
</gene>
<reference evidence="8" key="1">
    <citation type="journal article" date="2020" name="mSystems">
        <title>Genome- and Community-Level Interaction Insights into Carbon Utilization and Element Cycling Functions of Hydrothermarchaeota in Hydrothermal Sediment.</title>
        <authorList>
            <person name="Zhou Z."/>
            <person name="Liu Y."/>
            <person name="Xu W."/>
            <person name="Pan J."/>
            <person name="Luo Z.H."/>
            <person name="Li M."/>
        </authorList>
    </citation>
    <scope>NUCLEOTIDE SEQUENCE [LARGE SCALE GENOMIC DNA]</scope>
    <source>
        <strain evidence="8">HyVt-93</strain>
    </source>
</reference>
<dbReference type="EC" id="6.1.1.5" evidence="1"/>
<evidence type="ECO:0000256" key="6">
    <source>
        <dbReference type="ARBA" id="ARBA00023146"/>
    </source>
</evidence>
<dbReference type="SUPFAM" id="SSF50677">
    <property type="entry name" value="ValRS/IleRS/LeuRS editing domain"/>
    <property type="match status" value="1"/>
</dbReference>
<dbReference type="GO" id="GO:0002161">
    <property type="term" value="F:aminoacyl-tRNA deacylase activity"/>
    <property type="evidence" value="ECO:0007669"/>
    <property type="project" value="InterPro"/>
</dbReference>
<evidence type="ECO:0000256" key="5">
    <source>
        <dbReference type="ARBA" id="ARBA00022917"/>
    </source>
</evidence>
<dbReference type="Pfam" id="PF00133">
    <property type="entry name" value="tRNA-synt_1"/>
    <property type="match status" value="1"/>
</dbReference>
<keyword evidence="4" id="KW-0067">ATP-binding</keyword>
<name>A0A7C5NV60_THELI</name>
<feature type="domain" description="Aminoacyl-tRNA synthetase class Ia" evidence="7">
    <location>
        <begin position="20"/>
        <end position="283"/>
    </location>
</feature>
<dbReference type="Proteomes" id="UP000886217">
    <property type="component" value="Unassembled WGS sequence"/>
</dbReference>
<evidence type="ECO:0000256" key="3">
    <source>
        <dbReference type="ARBA" id="ARBA00022741"/>
    </source>
</evidence>
<evidence type="ECO:0000259" key="7">
    <source>
        <dbReference type="Pfam" id="PF00133"/>
    </source>
</evidence>
<dbReference type="InterPro" id="IPR014729">
    <property type="entry name" value="Rossmann-like_a/b/a_fold"/>
</dbReference>
<accession>A0A7C5NV60</accession>
<evidence type="ECO:0000256" key="1">
    <source>
        <dbReference type="ARBA" id="ARBA00013165"/>
    </source>
</evidence>
<dbReference type="Gene3D" id="3.90.740.10">
    <property type="entry name" value="Valyl/Leucyl/Isoleucyl-tRNA synthetase, editing domain"/>
    <property type="match status" value="1"/>
</dbReference>
<keyword evidence="3" id="KW-0547">Nucleotide-binding</keyword>
<dbReference type="PROSITE" id="PS00178">
    <property type="entry name" value="AA_TRNA_LIGASE_I"/>
    <property type="match status" value="1"/>
</dbReference>
<dbReference type="GO" id="GO:0005829">
    <property type="term" value="C:cytosol"/>
    <property type="evidence" value="ECO:0007669"/>
    <property type="project" value="TreeGrafter"/>
</dbReference>
<organism evidence="8">
    <name type="scientific">Thermococcus litoralis</name>
    <dbReference type="NCBI Taxonomy" id="2265"/>
    <lineage>
        <taxon>Archaea</taxon>
        <taxon>Methanobacteriati</taxon>
        <taxon>Methanobacteriota</taxon>
        <taxon>Thermococci</taxon>
        <taxon>Thermococcales</taxon>
        <taxon>Thermococcaceae</taxon>
        <taxon>Thermococcus</taxon>
    </lineage>
</organism>
<keyword evidence="5" id="KW-0648">Protein biosynthesis</keyword>
<dbReference type="Gene3D" id="3.40.50.620">
    <property type="entry name" value="HUPs"/>
    <property type="match status" value="1"/>
</dbReference>
<comment type="caution">
    <text evidence="8">The sequence shown here is derived from an EMBL/GenBank/DDBJ whole genome shotgun (WGS) entry which is preliminary data.</text>
</comment>
<keyword evidence="6" id="KW-0030">Aminoacyl-tRNA synthetase</keyword>
<evidence type="ECO:0000256" key="2">
    <source>
        <dbReference type="ARBA" id="ARBA00022598"/>
    </source>
</evidence>
<dbReference type="GO" id="GO:0004822">
    <property type="term" value="F:isoleucine-tRNA ligase activity"/>
    <property type="evidence" value="ECO:0007669"/>
    <property type="project" value="UniProtKB-EC"/>
</dbReference>
<dbReference type="InterPro" id="IPR009008">
    <property type="entry name" value="Val/Leu/Ile-tRNA-synth_edit"/>
</dbReference>
<dbReference type="InterPro" id="IPR050081">
    <property type="entry name" value="Ile-tRNA_ligase"/>
</dbReference>
<dbReference type="GO" id="GO:0005524">
    <property type="term" value="F:ATP binding"/>
    <property type="evidence" value="ECO:0007669"/>
    <property type="project" value="UniProtKB-KW"/>
</dbReference>
<dbReference type="PANTHER" id="PTHR42765">
    <property type="entry name" value="SOLEUCYL-TRNA SYNTHETASE"/>
    <property type="match status" value="1"/>
</dbReference>
<keyword evidence="2 8" id="KW-0436">Ligase</keyword>
<evidence type="ECO:0000313" key="8">
    <source>
        <dbReference type="EMBL" id="HHI00624.1"/>
    </source>
</evidence>
<dbReference type="SUPFAM" id="SSF52374">
    <property type="entry name" value="Nucleotidylyl transferase"/>
    <property type="match status" value="1"/>
</dbReference>
<feature type="non-terminal residue" evidence="8">
    <location>
        <position position="327"/>
    </location>
</feature>
<dbReference type="AlphaFoldDB" id="A0A7C5NV60"/>
<sequence>MIKEPEMREYNPQILEEKIERFWKENNIYNKVKKARENGPEYYFLDGPPYVSGAIHLGTAWNKIIKDMVIRFRTMQGYNVRRQPGFDMHGLPIEVKVEQALGLKYKKDIEEKVGVENFIKKCREFALNNLKIMTEQFKMLGVWMDWDNPYMTIKNEYIESAWFTLKRAWEKGLLEKDQRVLHWCPRCETALAEHEVRGEYKIREDPSIYVKFPVEGKENEYLLIWTTTPWTLPANLAVTVHPEYEYAKVGVFFDGKEEYWIIAKALVEKVLNEVHAKGEIVEELRGEELEGLRYVHPFLDEYPRQKEFRERHEWAHRVILGEHVTLG</sequence>
<protein>
    <recommendedName>
        <fullName evidence="1">isoleucine--tRNA ligase</fullName>
        <ecNumber evidence="1">6.1.1.5</ecNumber>
    </recommendedName>
</protein>
<evidence type="ECO:0000256" key="4">
    <source>
        <dbReference type="ARBA" id="ARBA00022840"/>
    </source>
</evidence>
<proteinExistence type="predicted"/>
<dbReference type="InterPro" id="IPR002301">
    <property type="entry name" value="Ile-tRNA-ligase"/>
</dbReference>
<dbReference type="PANTHER" id="PTHR42765:SF1">
    <property type="entry name" value="ISOLEUCINE--TRNA LIGASE, MITOCHONDRIAL"/>
    <property type="match status" value="1"/>
</dbReference>
<dbReference type="InterPro" id="IPR001412">
    <property type="entry name" value="aa-tRNA-synth_I_CS"/>
</dbReference>